<organism evidence="2">
    <name type="scientific">Sesamum radiatum</name>
    <name type="common">Black benniseed</name>
    <dbReference type="NCBI Taxonomy" id="300843"/>
    <lineage>
        <taxon>Eukaryota</taxon>
        <taxon>Viridiplantae</taxon>
        <taxon>Streptophyta</taxon>
        <taxon>Embryophyta</taxon>
        <taxon>Tracheophyta</taxon>
        <taxon>Spermatophyta</taxon>
        <taxon>Magnoliopsida</taxon>
        <taxon>eudicotyledons</taxon>
        <taxon>Gunneridae</taxon>
        <taxon>Pentapetalae</taxon>
        <taxon>asterids</taxon>
        <taxon>lamiids</taxon>
        <taxon>Lamiales</taxon>
        <taxon>Pedaliaceae</taxon>
        <taxon>Sesamum</taxon>
    </lineage>
</organism>
<comment type="caution">
    <text evidence="2">The sequence shown here is derived from an EMBL/GenBank/DDBJ whole genome shotgun (WGS) entry which is preliminary data.</text>
</comment>
<dbReference type="EMBL" id="JACGWJ010000026">
    <property type="protein sequence ID" value="KAL0313171.1"/>
    <property type="molecule type" value="Genomic_DNA"/>
</dbReference>
<dbReference type="AlphaFoldDB" id="A0AAW2L1N3"/>
<feature type="region of interest" description="Disordered" evidence="1">
    <location>
        <begin position="59"/>
        <end position="78"/>
    </location>
</feature>
<proteinExistence type="predicted"/>
<name>A0AAW2L1N3_SESRA</name>
<reference evidence="2" key="1">
    <citation type="submission" date="2020-06" db="EMBL/GenBank/DDBJ databases">
        <authorList>
            <person name="Li T."/>
            <person name="Hu X."/>
            <person name="Zhang T."/>
            <person name="Song X."/>
            <person name="Zhang H."/>
            <person name="Dai N."/>
            <person name="Sheng W."/>
            <person name="Hou X."/>
            <person name="Wei L."/>
        </authorList>
    </citation>
    <scope>NUCLEOTIDE SEQUENCE</scope>
    <source>
        <strain evidence="2">G02</strain>
        <tissue evidence="2">Leaf</tissue>
    </source>
</reference>
<evidence type="ECO:0000256" key="1">
    <source>
        <dbReference type="SAM" id="MobiDB-lite"/>
    </source>
</evidence>
<reference evidence="2" key="2">
    <citation type="journal article" date="2024" name="Plant">
        <title>Genomic evolution and insights into agronomic trait innovations of Sesamum species.</title>
        <authorList>
            <person name="Miao H."/>
            <person name="Wang L."/>
            <person name="Qu L."/>
            <person name="Liu H."/>
            <person name="Sun Y."/>
            <person name="Le M."/>
            <person name="Wang Q."/>
            <person name="Wei S."/>
            <person name="Zheng Y."/>
            <person name="Lin W."/>
            <person name="Duan Y."/>
            <person name="Cao H."/>
            <person name="Xiong S."/>
            <person name="Wang X."/>
            <person name="Wei L."/>
            <person name="Li C."/>
            <person name="Ma Q."/>
            <person name="Ju M."/>
            <person name="Zhao R."/>
            <person name="Li G."/>
            <person name="Mu C."/>
            <person name="Tian Q."/>
            <person name="Mei H."/>
            <person name="Zhang T."/>
            <person name="Gao T."/>
            <person name="Zhang H."/>
        </authorList>
    </citation>
    <scope>NUCLEOTIDE SEQUENCE</scope>
    <source>
        <strain evidence="2">G02</strain>
    </source>
</reference>
<accession>A0AAW2L1N3</accession>
<feature type="compositionally biased region" description="Polar residues" evidence="1">
    <location>
        <begin position="59"/>
        <end position="75"/>
    </location>
</feature>
<protein>
    <submittedName>
        <fullName evidence="2">Uncharacterized protein</fullName>
    </submittedName>
</protein>
<evidence type="ECO:0000313" key="2">
    <source>
        <dbReference type="EMBL" id="KAL0313171.1"/>
    </source>
</evidence>
<sequence>MGRRVRSEGAKSNRMMKGIEFGRTIADGIIQRNVTLKAHFSLNHCDDIFMRAHLGSCRMNGSNQQHSKVESSPANARTPALLVAERKKLIRDHC</sequence>
<gene>
    <name evidence="2" type="ORF">Sradi_5716400</name>
</gene>